<evidence type="ECO:0000259" key="2">
    <source>
        <dbReference type="PROSITE" id="PS50828"/>
    </source>
</evidence>
<dbReference type="SUPFAM" id="SSF160443">
    <property type="entry name" value="SMR domain-like"/>
    <property type="match status" value="1"/>
</dbReference>
<dbReference type="PROSITE" id="PS50828">
    <property type="entry name" value="SMR"/>
    <property type="match status" value="1"/>
</dbReference>
<protein>
    <recommendedName>
        <fullName evidence="2">Smr domain-containing protein</fullName>
    </recommendedName>
</protein>
<dbReference type="Gene3D" id="3.30.1370.110">
    <property type="match status" value="1"/>
</dbReference>
<dbReference type="InterPro" id="IPR013899">
    <property type="entry name" value="DUF1771"/>
</dbReference>
<evidence type="ECO:0000313" key="3">
    <source>
        <dbReference type="EMBL" id="KAJ2931498.1"/>
    </source>
</evidence>
<gene>
    <name evidence="3" type="ORF">H1R20_g5607</name>
</gene>
<feature type="domain" description="Smr" evidence="2">
    <location>
        <begin position="157"/>
        <end position="199"/>
    </location>
</feature>
<organism evidence="3 4">
    <name type="scientific">Candolleomyces eurysporus</name>
    <dbReference type="NCBI Taxonomy" id="2828524"/>
    <lineage>
        <taxon>Eukaryota</taxon>
        <taxon>Fungi</taxon>
        <taxon>Dikarya</taxon>
        <taxon>Basidiomycota</taxon>
        <taxon>Agaricomycotina</taxon>
        <taxon>Agaricomycetes</taxon>
        <taxon>Agaricomycetidae</taxon>
        <taxon>Agaricales</taxon>
        <taxon>Agaricineae</taxon>
        <taxon>Psathyrellaceae</taxon>
        <taxon>Candolleomyces</taxon>
    </lineage>
</organism>
<feature type="compositionally biased region" description="Low complexity" evidence="1">
    <location>
        <begin position="30"/>
        <end position="45"/>
    </location>
</feature>
<keyword evidence="4" id="KW-1185">Reference proteome</keyword>
<feature type="region of interest" description="Disordered" evidence="1">
    <location>
        <begin position="20"/>
        <end position="61"/>
    </location>
</feature>
<dbReference type="PANTHER" id="PTHR47417:SF1">
    <property type="entry name" value="SMR DOMAIN-CONTAINING PROTEIN YPL199C"/>
    <property type="match status" value="1"/>
</dbReference>
<comment type="caution">
    <text evidence="3">The sequence shown here is derived from an EMBL/GenBank/DDBJ whole genome shotgun (WGS) entry which is preliminary data.</text>
</comment>
<reference evidence="3" key="1">
    <citation type="submission" date="2022-06" db="EMBL/GenBank/DDBJ databases">
        <title>Genome Sequence of Candolleomyces eurysporus.</title>
        <authorList>
            <person name="Buettner E."/>
        </authorList>
    </citation>
    <scope>NUCLEOTIDE SEQUENCE</scope>
    <source>
        <strain evidence="3">VTCC 930004</strain>
    </source>
</reference>
<proteinExistence type="predicted"/>
<feature type="non-terminal residue" evidence="3">
    <location>
        <position position="226"/>
    </location>
</feature>
<dbReference type="OrthoDB" id="3231855at2759"/>
<dbReference type="InterPro" id="IPR036063">
    <property type="entry name" value="Smr_dom_sf"/>
</dbReference>
<name>A0A9W8JDX6_9AGAR</name>
<dbReference type="PANTHER" id="PTHR47417">
    <property type="entry name" value="SMR DOMAIN-CONTAINING PROTEIN YPL199C"/>
    <property type="match status" value="1"/>
</dbReference>
<dbReference type="InterPro" id="IPR053020">
    <property type="entry name" value="Smr_domain_protein"/>
</dbReference>
<dbReference type="Pfam" id="PF08590">
    <property type="entry name" value="DUF1771"/>
    <property type="match status" value="1"/>
</dbReference>
<dbReference type="SMART" id="SM01162">
    <property type="entry name" value="DUF1771"/>
    <property type="match status" value="1"/>
</dbReference>
<evidence type="ECO:0000313" key="4">
    <source>
        <dbReference type="Proteomes" id="UP001140091"/>
    </source>
</evidence>
<feature type="region of interest" description="Disordered" evidence="1">
    <location>
        <begin position="122"/>
        <end position="141"/>
    </location>
</feature>
<sequence length="226" mass="25421">MSLLGNLFKAVWNIFCGSPAEEQKPPSAPPQQQHQQQHWQQQVPVSYPPSYGHQVPAHQKPPVQQHHVPVPVQEHKPWRPQKYQNDNEINSNNPHYKSLRARANEEGDLMAKCFSQGSEAYNRGDHAGAKQFSTKGKQHQKRMDELNKEASDWIFKGKGLHSANGGAKIKPAIEGLMRKYQLDAEIDPNNAGVLIVRLNTGGGRPRMGADEISRRIERNDEGCAIM</sequence>
<evidence type="ECO:0000256" key="1">
    <source>
        <dbReference type="SAM" id="MobiDB-lite"/>
    </source>
</evidence>
<dbReference type="Proteomes" id="UP001140091">
    <property type="component" value="Unassembled WGS sequence"/>
</dbReference>
<dbReference type="EMBL" id="JANBPK010000807">
    <property type="protein sequence ID" value="KAJ2931498.1"/>
    <property type="molecule type" value="Genomic_DNA"/>
</dbReference>
<accession>A0A9W8JDX6</accession>
<dbReference type="AlphaFoldDB" id="A0A9W8JDX6"/>
<dbReference type="InterPro" id="IPR002625">
    <property type="entry name" value="Smr_dom"/>
</dbReference>